<dbReference type="PIRSF" id="PIRSF000808">
    <property type="entry name" value="GalT"/>
    <property type="match status" value="1"/>
</dbReference>
<protein>
    <recommendedName>
        <fullName evidence="5 15">Galactose-1-phosphate uridylyltransferase</fullName>
        <ecNumber evidence="4 15">2.7.7.12</ecNumber>
    </recommendedName>
</protein>
<evidence type="ECO:0000256" key="6">
    <source>
        <dbReference type="ARBA" id="ARBA00022679"/>
    </source>
</evidence>
<dbReference type="SUPFAM" id="SSF54197">
    <property type="entry name" value="HIT-like"/>
    <property type="match status" value="2"/>
</dbReference>
<accession>A0A8H5F5L0</accession>
<dbReference type="PANTHER" id="PTHR11943:SF1">
    <property type="entry name" value="GALACTOSE-1-PHOSPHATE URIDYLYLTRANSFERASE"/>
    <property type="match status" value="1"/>
</dbReference>
<comment type="similarity">
    <text evidence="3 15">Belongs to the galactose-1-phosphate uridylyltransferase type 1 family.</text>
</comment>
<feature type="domain" description="Galactose-1-phosphate uridyl transferase N-terminal" evidence="16">
    <location>
        <begin position="10"/>
        <end position="185"/>
    </location>
</feature>
<dbReference type="InterPro" id="IPR001937">
    <property type="entry name" value="GalP_UDPtransf1"/>
</dbReference>
<comment type="caution">
    <text evidence="18">The sequence shown here is derived from an EMBL/GenBank/DDBJ whole genome shotgun (WGS) entry which is preliminary data.</text>
</comment>
<evidence type="ECO:0000256" key="3">
    <source>
        <dbReference type="ARBA" id="ARBA00010951"/>
    </source>
</evidence>
<feature type="binding site" evidence="13">
    <location>
        <position position="173"/>
    </location>
    <ligand>
        <name>Zn(2+)</name>
        <dbReference type="ChEBI" id="CHEBI:29105"/>
    </ligand>
</feature>
<evidence type="ECO:0000313" key="19">
    <source>
        <dbReference type="Proteomes" id="UP000541558"/>
    </source>
</evidence>
<feature type="binding site" evidence="13">
    <location>
        <position position="122"/>
    </location>
    <ligand>
        <name>Zn(2+)</name>
        <dbReference type="ChEBI" id="CHEBI:29105"/>
    </ligand>
</feature>
<evidence type="ECO:0000256" key="4">
    <source>
        <dbReference type="ARBA" id="ARBA00012384"/>
    </source>
</evidence>
<sequence length="382" mass="42833">MADTPVPSQFDPDVHPHRRYNPLLGEYVLVSPHRAKRPWQGQVEDAQKPDNLQYDPKCYLCPGNARIGGHQNPAYTSVYTFTNDFAAVLPPPLPDTEEPVHPLLKIEPVTGACDVVIFHPRHDLTLARLGTQDILNIIAEWCRLYKQRGSQDEIRYVQIFENKGSMMGCSNPHPHGQAWSTSAIPNIPAAELASLARYPTLSASASSPDAPKGPKGKPCLLCDYAHLEATDATAKRVVLKNDDWVAVVPWWAIWPFEILLLPYKRHIPSLLELTASEKTSLADILSGITIRYDNLFSCSFPYSMGIHQRPVPVKEGEEDIHEVAHLHFHFEPPLLRSSTVRKFLVGYELMSEPQRDLTPEQAAARLCACSDVHYLNDTRVAE</sequence>
<evidence type="ECO:0000313" key="18">
    <source>
        <dbReference type="EMBL" id="KAF5324584.1"/>
    </source>
</evidence>
<evidence type="ECO:0000256" key="9">
    <source>
        <dbReference type="ARBA" id="ARBA00022833"/>
    </source>
</evidence>
<evidence type="ECO:0000256" key="15">
    <source>
        <dbReference type="RuleBase" id="RU000506"/>
    </source>
</evidence>
<keyword evidence="9 13" id="KW-0862">Zinc</keyword>
<evidence type="ECO:0000256" key="14">
    <source>
        <dbReference type="PIRSR" id="PIRSR000808-4"/>
    </source>
</evidence>
<dbReference type="GO" id="GO:0005737">
    <property type="term" value="C:cytoplasm"/>
    <property type="evidence" value="ECO:0007669"/>
    <property type="project" value="TreeGrafter"/>
</dbReference>
<dbReference type="NCBIfam" id="NF008724">
    <property type="entry name" value="PRK11720.1"/>
    <property type="match status" value="1"/>
</dbReference>
<dbReference type="GO" id="GO:0033499">
    <property type="term" value="P:galactose catabolic process via UDP-galactose, Leloir pathway"/>
    <property type="evidence" value="ECO:0007669"/>
    <property type="project" value="TreeGrafter"/>
</dbReference>
<name>A0A8H5F5L0_9AGAR</name>
<feature type="binding site" evidence="13">
    <location>
        <position position="58"/>
    </location>
    <ligand>
        <name>Zn(2+)</name>
        <dbReference type="ChEBI" id="CHEBI:29105"/>
    </ligand>
</feature>
<dbReference type="Gene3D" id="3.30.428.10">
    <property type="entry name" value="HIT-like"/>
    <property type="match status" value="2"/>
</dbReference>
<dbReference type="EC" id="2.7.7.12" evidence="4 15"/>
<feature type="binding site" evidence="14">
    <location>
        <position position="329"/>
    </location>
    <ligand>
        <name>Fe cation</name>
        <dbReference type="ChEBI" id="CHEBI:24875"/>
    </ligand>
</feature>
<comment type="catalytic activity">
    <reaction evidence="1 15">
        <text>alpha-D-galactose 1-phosphate + UDP-alpha-D-glucose = alpha-D-glucose 1-phosphate + UDP-alpha-D-galactose</text>
        <dbReference type="Rhea" id="RHEA:13989"/>
        <dbReference type="ChEBI" id="CHEBI:58336"/>
        <dbReference type="ChEBI" id="CHEBI:58601"/>
        <dbReference type="ChEBI" id="CHEBI:58885"/>
        <dbReference type="ChEBI" id="CHEBI:66914"/>
        <dbReference type="EC" id="2.7.7.12"/>
    </reaction>
</comment>
<keyword evidence="11 15" id="KW-0119">Carbohydrate metabolism</keyword>
<dbReference type="Pfam" id="PF01087">
    <property type="entry name" value="GalP_UDP_transf"/>
    <property type="match status" value="1"/>
</dbReference>
<dbReference type="GO" id="GO:0008270">
    <property type="term" value="F:zinc ion binding"/>
    <property type="evidence" value="ECO:0007669"/>
    <property type="project" value="InterPro"/>
</dbReference>
<evidence type="ECO:0000256" key="13">
    <source>
        <dbReference type="PIRSR" id="PIRSR000808-3"/>
    </source>
</evidence>
<dbReference type="NCBIfam" id="TIGR00209">
    <property type="entry name" value="galT_1"/>
    <property type="match status" value="1"/>
</dbReference>
<evidence type="ECO:0000256" key="8">
    <source>
        <dbReference type="ARBA" id="ARBA00022723"/>
    </source>
</evidence>
<dbReference type="Proteomes" id="UP000541558">
    <property type="component" value="Unassembled WGS sequence"/>
</dbReference>
<evidence type="ECO:0000259" key="16">
    <source>
        <dbReference type="Pfam" id="PF01087"/>
    </source>
</evidence>
<feature type="domain" description="Galactose-1-phosphate uridyl transferase C-terminal" evidence="17">
    <location>
        <begin position="219"/>
        <end position="376"/>
    </location>
</feature>
<keyword evidence="10 15" id="KW-0299">Galactose metabolism</keyword>
<dbReference type="CDD" id="cd00608">
    <property type="entry name" value="GalT"/>
    <property type="match status" value="1"/>
</dbReference>
<organism evidence="18 19">
    <name type="scientific">Ephemerocybe angulata</name>
    <dbReference type="NCBI Taxonomy" id="980116"/>
    <lineage>
        <taxon>Eukaryota</taxon>
        <taxon>Fungi</taxon>
        <taxon>Dikarya</taxon>
        <taxon>Basidiomycota</taxon>
        <taxon>Agaricomycotina</taxon>
        <taxon>Agaricomycetes</taxon>
        <taxon>Agaricomycetidae</taxon>
        <taxon>Agaricales</taxon>
        <taxon>Agaricineae</taxon>
        <taxon>Psathyrellaceae</taxon>
        <taxon>Ephemerocybe</taxon>
    </lineage>
</organism>
<evidence type="ECO:0000256" key="10">
    <source>
        <dbReference type="ARBA" id="ARBA00023144"/>
    </source>
</evidence>
<evidence type="ECO:0000256" key="1">
    <source>
        <dbReference type="ARBA" id="ARBA00001107"/>
    </source>
</evidence>
<comment type="cofactor">
    <cofactor evidence="13">
        <name>Zn(2+)</name>
        <dbReference type="ChEBI" id="CHEBI:29105"/>
    </cofactor>
    <text evidence="13">Binds 1 zinc ion per subunit.</text>
</comment>
<comment type="cofactor">
    <cofactor evidence="14">
        <name>Fe cation</name>
        <dbReference type="ChEBI" id="CHEBI:24875"/>
    </cofactor>
    <text evidence="14">Binds 1 Fe cation per subunit.</text>
</comment>
<feature type="binding site" evidence="14">
    <location>
        <position position="307"/>
    </location>
    <ligand>
        <name>Fe cation</name>
        <dbReference type="ChEBI" id="CHEBI:24875"/>
    </ligand>
</feature>
<evidence type="ECO:0000259" key="17">
    <source>
        <dbReference type="Pfam" id="PF02744"/>
    </source>
</evidence>
<keyword evidence="14" id="KW-0408">Iron</keyword>
<dbReference type="UniPathway" id="UPA00214"/>
<dbReference type="GO" id="GO:0008108">
    <property type="term" value="F:UDP-glucose:hexose-1-phosphate uridylyltransferase activity"/>
    <property type="evidence" value="ECO:0007669"/>
    <property type="project" value="UniProtKB-EC"/>
</dbReference>
<evidence type="ECO:0000256" key="5">
    <source>
        <dbReference type="ARBA" id="ARBA00016340"/>
    </source>
</evidence>
<dbReference type="PANTHER" id="PTHR11943">
    <property type="entry name" value="GALACTOSE-1-PHOSPHATE URIDYLYLTRANSFERASE"/>
    <property type="match status" value="1"/>
</dbReference>
<dbReference type="OrthoDB" id="418412at2759"/>
<dbReference type="PROSITE" id="PS00117">
    <property type="entry name" value="GAL_P_UDP_TRANSF_I"/>
    <property type="match status" value="1"/>
</dbReference>
<dbReference type="InterPro" id="IPR036265">
    <property type="entry name" value="HIT-like_sf"/>
</dbReference>
<feature type="binding site" evidence="14">
    <location>
        <position position="191"/>
    </location>
    <ligand>
        <name>Fe cation</name>
        <dbReference type="ChEBI" id="CHEBI:24875"/>
    </ligand>
</feature>
<feature type="active site" description="Tele-UMP-histidine intermediate" evidence="12">
    <location>
        <position position="175"/>
    </location>
</feature>
<dbReference type="InterPro" id="IPR019779">
    <property type="entry name" value="GalP_UDPtransf1_His-AS"/>
</dbReference>
<reference evidence="18 19" key="1">
    <citation type="journal article" date="2020" name="ISME J.">
        <title>Uncovering the hidden diversity of litter-decomposition mechanisms in mushroom-forming fungi.</title>
        <authorList>
            <person name="Floudas D."/>
            <person name="Bentzer J."/>
            <person name="Ahren D."/>
            <person name="Johansson T."/>
            <person name="Persson P."/>
            <person name="Tunlid A."/>
        </authorList>
    </citation>
    <scope>NUCLEOTIDE SEQUENCE [LARGE SCALE GENOMIC DNA]</scope>
    <source>
        <strain evidence="18 19">CBS 175.51</strain>
    </source>
</reference>
<gene>
    <name evidence="18" type="ORF">D9611_004454</name>
</gene>
<dbReference type="Pfam" id="PF02744">
    <property type="entry name" value="GalP_UDP_tr_C"/>
    <property type="match status" value="1"/>
</dbReference>
<feature type="binding site" evidence="14">
    <location>
        <position position="327"/>
    </location>
    <ligand>
        <name>Fe cation</name>
        <dbReference type="ChEBI" id="CHEBI:24875"/>
    </ligand>
</feature>
<evidence type="ECO:0000256" key="12">
    <source>
        <dbReference type="PIRSR" id="PIRSR000808-1"/>
    </source>
</evidence>
<dbReference type="EMBL" id="JAACJK010000164">
    <property type="protein sequence ID" value="KAF5324584.1"/>
    <property type="molecule type" value="Genomic_DNA"/>
</dbReference>
<keyword evidence="6 15" id="KW-0808">Transferase</keyword>
<keyword evidence="8 13" id="KW-0479">Metal-binding</keyword>
<evidence type="ECO:0000256" key="2">
    <source>
        <dbReference type="ARBA" id="ARBA00004947"/>
    </source>
</evidence>
<dbReference type="InterPro" id="IPR005850">
    <property type="entry name" value="GalP_Utransf_C"/>
</dbReference>
<dbReference type="InterPro" id="IPR005849">
    <property type="entry name" value="GalP_Utransf_N"/>
</dbReference>
<dbReference type="FunFam" id="3.30.428.10:FF:000001">
    <property type="entry name" value="Galactose-1-phosphate uridylyltransferase"/>
    <property type="match status" value="1"/>
</dbReference>
<keyword evidence="7 15" id="KW-0548">Nucleotidyltransferase</keyword>
<feature type="binding site" evidence="13">
    <location>
        <position position="61"/>
    </location>
    <ligand>
        <name>Zn(2+)</name>
        <dbReference type="ChEBI" id="CHEBI:29105"/>
    </ligand>
</feature>
<evidence type="ECO:0000256" key="11">
    <source>
        <dbReference type="ARBA" id="ARBA00023277"/>
    </source>
</evidence>
<evidence type="ECO:0000256" key="7">
    <source>
        <dbReference type="ARBA" id="ARBA00022695"/>
    </source>
</evidence>
<comment type="pathway">
    <text evidence="2 15">Carbohydrate metabolism; galactose metabolism.</text>
</comment>
<proteinExistence type="inferred from homology"/>
<keyword evidence="19" id="KW-1185">Reference proteome</keyword>
<dbReference type="AlphaFoldDB" id="A0A8H5F5L0"/>